<organism evidence="2 3">
    <name type="scientific">Sporisorium reilianum f. sp. reilianum</name>
    <dbReference type="NCBI Taxonomy" id="72559"/>
    <lineage>
        <taxon>Eukaryota</taxon>
        <taxon>Fungi</taxon>
        <taxon>Dikarya</taxon>
        <taxon>Basidiomycota</taxon>
        <taxon>Ustilaginomycotina</taxon>
        <taxon>Ustilaginomycetes</taxon>
        <taxon>Ustilaginales</taxon>
        <taxon>Ustilaginaceae</taxon>
        <taxon>Sporisorium</taxon>
    </lineage>
</organism>
<dbReference type="PANTHER" id="PTHR24114">
    <property type="entry name" value="LEUCINE RICH REPEAT FAMILY PROTEIN"/>
    <property type="match status" value="1"/>
</dbReference>
<reference evidence="2 3" key="1">
    <citation type="submission" date="2017-02" db="EMBL/GenBank/DDBJ databases">
        <authorList>
            <person name="Peterson S.W."/>
        </authorList>
    </citation>
    <scope>NUCLEOTIDE SEQUENCE [LARGE SCALE GENOMIC DNA]</scope>
    <source>
        <strain evidence="2 3">SRS1_H2-8</strain>
    </source>
</reference>
<dbReference type="SUPFAM" id="SSF52047">
    <property type="entry name" value="RNI-like"/>
    <property type="match status" value="1"/>
</dbReference>
<dbReference type="InterPro" id="IPR052394">
    <property type="entry name" value="LRR-containing"/>
</dbReference>
<dbReference type="EMBL" id="LT795055">
    <property type="protein sequence ID" value="SJX61050.1"/>
    <property type="molecule type" value="Genomic_DNA"/>
</dbReference>
<evidence type="ECO:0000313" key="2">
    <source>
        <dbReference type="EMBL" id="SJX61050.1"/>
    </source>
</evidence>
<dbReference type="PANTHER" id="PTHR24114:SF2">
    <property type="entry name" value="F-BOX DOMAIN-CONTAINING PROTEIN-RELATED"/>
    <property type="match status" value="1"/>
</dbReference>
<gene>
    <name evidence="2" type="ORF">SRS1_12272</name>
</gene>
<evidence type="ECO:0000313" key="3">
    <source>
        <dbReference type="Proteomes" id="UP000239563"/>
    </source>
</evidence>
<dbReference type="InterPro" id="IPR032675">
    <property type="entry name" value="LRR_dom_sf"/>
</dbReference>
<accession>A0A2N8U8M1</accession>
<proteinExistence type="predicted"/>
<feature type="compositionally biased region" description="Polar residues" evidence="1">
    <location>
        <begin position="10"/>
        <end position="19"/>
    </location>
</feature>
<feature type="region of interest" description="Disordered" evidence="1">
    <location>
        <begin position="1"/>
        <end position="25"/>
    </location>
</feature>
<sequence length="619" mass="68050">MSELDVDNESIGSQEPTSSTRRRPLAYGTLVLPEGDELASSSQVIDAIKSSQGRYHILNVEHTDLGDDKIQKVLQELQAPSTQLEQTDQAAEGSRDHAGQHVTHNEWNGFLASLPSMLEISDRPLYYGFRNLELIDNALTSDCMPAICNLLTGNLALHTLDLTANDIDNSNNALISLAEAVGKSALRRLSLSSNPISLASLAAFIDSVPANGTALERLDLSSLSLPVHDDDETTQHQAALAANAIADLIADPQRCRSLVSLTLDGNNFGSRGVRTIASALVGNKICDDEAASGSSSVPLAEVQRDPFFQTVFLAKLRRPNTSLLYLGLSGNVERGWLSMDPNKEIERLVNIKRRYASIPLQDIEAIVSFFHHRTRRQRLQAKETIDNEAPIEVTRHLASLDVTMDEWQADFKEAFEVGSGLNSTNWQIVLLRQLDRNRDDGKECRSAALAVLAAARTLGCRARRQSGSWITEASGSSTASTSAGFPRFLDLPPELRLHILRQLDENASLSARQFNHVISFACEPSTIGYGSDEYSWSRVLDKRVDSVDDEGSSPDATLPARRWSWIECFALRAPPRDWVADLLDSDRSSYGEDYRGVSFLGAPLNAFLESTQTHRAEPK</sequence>
<dbReference type="AlphaFoldDB" id="A0A2N8U8M1"/>
<protein>
    <submittedName>
        <fullName evidence="2">Uncharacterized protein</fullName>
    </submittedName>
</protein>
<evidence type="ECO:0000256" key="1">
    <source>
        <dbReference type="SAM" id="MobiDB-lite"/>
    </source>
</evidence>
<dbReference type="Proteomes" id="UP000239563">
    <property type="component" value="Chromosome II"/>
</dbReference>
<dbReference type="Gene3D" id="3.80.10.10">
    <property type="entry name" value="Ribonuclease Inhibitor"/>
    <property type="match status" value="1"/>
</dbReference>
<name>A0A2N8U8M1_9BASI</name>